<dbReference type="Proteomes" id="UP000593577">
    <property type="component" value="Unassembled WGS sequence"/>
</dbReference>
<accession>A0A7J8YE49</accession>
<sequence>MPLKWKKKIMFASENCTYVSFKMSKGNEESVELGWDFSLRVQSRRVVAMHSVWLIEEDNGGIESGNGNKRPHKESRNHIISGVEGSVVVREDRLVGKTHCISMATRSCLIKTKSGDLLAFVGLLMLEERMTRVLEKCRLVDVGYSKIWFTWERRNISETNIRERLDKGVMNEGMMNMFPNLAARHLLHLYSAKLIRRKRDRIKRELTNKLGELLGKERDDDTLEELIDAKIQLNLEIEKDEMFWEQRAKYEDGRVVVEETKMEKITQNYFQNLFSTSGTEVTDHILVGMLNCIFNEANLMLTKRHTVDEIVTALKGIGPTNA</sequence>
<organism evidence="1 2">
    <name type="scientific">Gossypium aridum</name>
    <name type="common">American cotton</name>
    <name type="synonym">Erioxylum aridum</name>
    <dbReference type="NCBI Taxonomy" id="34290"/>
    <lineage>
        <taxon>Eukaryota</taxon>
        <taxon>Viridiplantae</taxon>
        <taxon>Streptophyta</taxon>
        <taxon>Embryophyta</taxon>
        <taxon>Tracheophyta</taxon>
        <taxon>Spermatophyta</taxon>
        <taxon>Magnoliopsida</taxon>
        <taxon>eudicotyledons</taxon>
        <taxon>Gunneridae</taxon>
        <taxon>Pentapetalae</taxon>
        <taxon>rosids</taxon>
        <taxon>malvids</taxon>
        <taxon>Malvales</taxon>
        <taxon>Malvaceae</taxon>
        <taxon>Malvoideae</taxon>
        <taxon>Gossypium</taxon>
    </lineage>
</organism>
<name>A0A7J8YE49_GOSAI</name>
<evidence type="ECO:0000313" key="1">
    <source>
        <dbReference type="EMBL" id="MBA0697838.1"/>
    </source>
</evidence>
<proteinExistence type="predicted"/>
<evidence type="ECO:0000313" key="2">
    <source>
        <dbReference type="Proteomes" id="UP000593577"/>
    </source>
</evidence>
<comment type="caution">
    <text evidence="1">The sequence shown here is derived from an EMBL/GenBank/DDBJ whole genome shotgun (WGS) entry which is preliminary data.</text>
</comment>
<reference evidence="1 2" key="1">
    <citation type="journal article" date="2019" name="Genome Biol. Evol.">
        <title>Insights into the evolution of the New World diploid cottons (Gossypium, subgenus Houzingenia) based on genome sequencing.</title>
        <authorList>
            <person name="Grover C.E."/>
            <person name="Arick M.A. 2nd"/>
            <person name="Thrash A."/>
            <person name="Conover J.L."/>
            <person name="Sanders W.S."/>
            <person name="Peterson D.G."/>
            <person name="Frelichowski J.E."/>
            <person name="Scheffler J.A."/>
            <person name="Scheffler B.E."/>
            <person name="Wendel J.F."/>
        </authorList>
    </citation>
    <scope>NUCLEOTIDE SEQUENCE [LARGE SCALE GENOMIC DNA]</scope>
    <source>
        <strain evidence="1">185</strain>
        <tissue evidence="1">Leaf</tissue>
    </source>
</reference>
<gene>
    <name evidence="1" type="ORF">Goari_021362</name>
</gene>
<protein>
    <submittedName>
        <fullName evidence="1">Uncharacterized protein</fullName>
    </submittedName>
</protein>
<dbReference type="EMBL" id="JABFAA010000012">
    <property type="protein sequence ID" value="MBA0697838.1"/>
    <property type="molecule type" value="Genomic_DNA"/>
</dbReference>
<keyword evidence="2" id="KW-1185">Reference proteome</keyword>
<dbReference type="AlphaFoldDB" id="A0A7J8YE49"/>